<keyword evidence="3" id="KW-1185">Reference proteome</keyword>
<feature type="transmembrane region" description="Helical" evidence="1">
    <location>
        <begin position="17"/>
        <end position="38"/>
    </location>
</feature>
<accession>B1ZZD1</accession>
<evidence type="ECO:0000256" key="1">
    <source>
        <dbReference type="SAM" id="Phobius"/>
    </source>
</evidence>
<evidence type="ECO:0000313" key="3">
    <source>
        <dbReference type="Proteomes" id="UP000007013"/>
    </source>
</evidence>
<evidence type="ECO:0000313" key="2">
    <source>
        <dbReference type="EMBL" id="ACB77203.1"/>
    </source>
</evidence>
<protein>
    <submittedName>
        <fullName evidence="2">Uncharacterized protein</fullName>
    </submittedName>
</protein>
<dbReference type="Proteomes" id="UP000007013">
    <property type="component" value="Chromosome"/>
</dbReference>
<keyword evidence="1" id="KW-0812">Transmembrane</keyword>
<dbReference type="EMBL" id="CP001032">
    <property type="protein sequence ID" value="ACB77203.1"/>
    <property type="molecule type" value="Genomic_DNA"/>
</dbReference>
<dbReference type="eggNOG" id="ENOG50321ZW">
    <property type="taxonomic scope" value="Bacteria"/>
</dbReference>
<dbReference type="AlphaFoldDB" id="B1ZZD1"/>
<dbReference type="KEGG" id="ote:Oter_3929"/>
<keyword evidence="1" id="KW-0472">Membrane</keyword>
<gene>
    <name evidence="2" type="ordered locus">Oter_3929</name>
</gene>
<name>B1ZZD1_OPITP</name>
<dbReference type="STRING" id="452637.Oter_3929"/>
<proteinExistence type="predicted"/>
<reference evidence="2 3" key="1">
    <citation type="journal article" date="2011" name="J. Bacteriol.">
        <title>Genome sequence of the verrucomicrobium Opitutus terrae PB90-1, an abundant inhabitant of rice paddy soil ecosystems.</title>
        <authorList>
            <person name="van Passel M.W."/>
            <person name="Kant R."/>
            <person name="Palva A."/>
            <person name="Copeland A."/>
            <person name="Lucas S."/>
            <person name="Lapidus A."/>
            <person name="Glavina del Rio T."/>
            <person name="Pitluck S."/>
            <person name="Goltsman E."/>
            <person name="Clum A."/>
            <person name="Sun H."/>
            <person name="Schmutz J."/>
            <person name="Larimer F.W."/>
            <person name="Land M.L."/>
            <person name="Hauser L."/>
            <person name="Kyrpides N."/>
            <person name="Mikhailova N."/>
            <person name="Richardson P.P."/>
            <person name="Janssen P.H."/>
            <person name="de Vos W.M."/>
            <person name="Smidt H."/>
        </authorList>
    </citation>
    <scope>NUCLEOTIDE SEQUENCE [LARGE SCALE GENOMIC DNA]</scope>
    <source>
        <strain evidence="3">DSM 11246 / JCM 15787 / PB90-1</strain>
    </source>
</reference>
<dbReference type="RefSeq" id="WP_012376731.1">
    <property type="nucleotide sequence ID" value="NC_010571.1"/>
</dbReference>
<keyword evidence="1" id="KW-1133">Transmembrane helix</keyword>
<dbReference type="HOGENOM" id="CLU_2155785_0_0_0"/>
<organism evidence="2 3">
    <name type="scientific">Opitutus terrae (strain DSM 11246 / JCM 15787 / PB90-1)</name>
    <dbReference type="NCBI Taxonomy" id="452637"/>
    <lineage>
        <taxon>Bacteria</taxon>
        <taxon>Pseudomonadati</taxon>
        <taxon>Verrucomicrobiota</taxon>
        <taxon>Opitutia</taxon>
        <taxon>Opitutales</taxon>
        <taxon>Opitutaceae</taxon>
        <taxon>Opitutus</taxon>
    </lineage>
</organism>
<sequence length="105" mass="11665">MSEHPASSAPTSPRAPLISVLGVLVLFALFAVVVYYVYVPRQTGAFPDDGIRTEKQRREALAELHAKEAKQLSSYGWVDQKAGVVQLPLDRAMELTLQKYQKPPQ</sequence>
<dbReference type="OrthoDB" id="195339at2"/>